<keyword evidence="6" id="KW-0676">Redox-active center</keyword>
<dbReference type="GO" id="GO:0015038">
    <property type="term" value="F:glutathione disulfide oxidoreductase activity"/>
    <property type="evidence" value="ECO:0007669"/>
    <property type="project" value="TreeGrafter"/>
</dbReference>
<dbReference type="PRINTS" id="PR00160">
    <property type="entry name" value="GLUTAREDOXIN"/>
</dbReference>
<dbReference type="InterPro" id="IPR036249">
    <property type="entry name" value="Thioredoxin-like_sf"/>
</dbReference>
<dbReference type="STRING" id="754436.JCM19237_3476"/>
<dbReference type="GO" id="GO:0005737">
    <property type="term" value="C:cytoplasm"/>
    <property type="evidence" value="ECO:0007669"/>
    <property type="project" value="TreeGrafter"/>
</dbReference>
<keyword evidence="3" id="KW-0813">Transport</keyword>
<accession>A0A090QS61</accession>
<proteinExistence type="inferred from homology"/>
<sequence>MFVVIFGRPGCPFCVRAKELADKLKEERDDFNYRYVDIHAEGISKADLEKTVGKPVETVPQIFIDQEHIGGCTDFEAYAKETWVCSSNHHDYLQYGNNFIKRLRHQPFFISAIRKIRMSK</sequence>
<dbReference type="GO" id="GO:0015035">
    <property type="term" value="F:protein-disulfide reductase activity"/>
    <property type="evidence" value="ECO:0007669"/>
    <property type="project" value="InterPro"/>
</dbReference>
<evidence type="ECO:0000256" key="3">
    <source>
        <dbReference type="ARBA" id="ARBA00022448"/>
    </source>
</evidence>
<evidence type="ECO:0000256" key="4">
    <source>
        <dbReference type="ARBA" id="ARBA00022982"/>
    </source>
</evidence>
<dbReference type="CDD" id="cd02066">
    <property type="entry name" value="GRX_family"/>
    <property type="match status" value="1"/>
</dbReference>
<dbReference type="NCBIfam" id="TIGR02183">
    <property type="entry name" value="GRXA"/>
    <property type="match status" value="1"/>
</dbReference>
<dbReference type="NCBIfam" id="NF008401">
    <property type="entry name" value="PRK11200.1"/>
    <property type="match status" value="1"/>
</dbReference>
<keyword evidence="5" id="KW-1015">Disulfide bond</keyword>
<dbReference type="GO" id="GO:0045454">
    <property type="term" value="P:cell redox homeostasis"/>
    <property type="evidence" value="ECO:0007669"/>
    <property type="project" value="InterPro"/>
</dbReference>
<dbReference type="Pfam" id="PF00462">
    <property type="entry name" value="Glutaredoxin"/>
    <property type="match status" value="1"/>
</dbReference>
<dbReference type="GO" id="GO:0009055">
    <property type="term" value="F:electron transfer activity"/>
    <property type="evidence" value="ECO:0007669"/>
    <property type="project" value="InterPro"/>
</dbReference>
<name>A0A090QS61_9GAMM</name>
<dbReference type="SUPFAM" id="SSF52833">
    <property type="entry name" value="Thioredoxin-like"/>
    <property type="match status" value="1"/>
</dbReference>
<evidence type="ECO:0000256" key="5">
    <source>
        <dbReference type="ARBA" id="ARBA00023157"/>
    </source>
</evidence>
<dbReference type="PANTHER" id="PTHR45694">
    <property type="entry name" value="GLUTAREDOXIN 2"/>
    <property type="match status" value="1"/>
</dbReference>
<dbReference type="InterPro" id="IPR011902">
    <property type="entry name" value="GRXA"/>
</dbReference>
<dbReference type="Gene3D" id="3.40.30.10">
    <property type="entry name" value="Glutaredoxin"/>
    <property type="match status" value="1"/>
</dbReference>
<dbReference type="InterPro" id="IPR002109">
    <property type="entry name" value="Glutaredoxin"/>
</dbReference>
<comment type="similarity">
    <text evidence="1">Belongs to the glutaredoxin family.</text>
</comment>
<protein>
    <submittedName>
        <fullName evidence="8">Glutaredoxin 1</fullName>
    </submittedName>
</protein>
<dbReference type="PROSITE" id="PS00195">
    <property type="entry name" value="GLUTAREDOXIN_1"/>
    <property type="match status" value="1"/>
</dbReference>
<evidence type="ECO:0000259" key="7">
    <source>
        <dbReference type="Pfam" id="PF00462"/>
    </source>
</evidence>
<keyword evidence="4" id="KW-0249">Electron transport</keyword>
<evidence type="ECO:0000313" key="9">
    <source>
        <dbReference type="Proteomes" id="UP000029227"/>
    </source>
</evidence>
<comment type="caution">
    <text evidence="8">The sequence shown here is derived from an EMBL/GenBank/DDBJ whole genome shotgun (WGS) entry which is preliminary data.</text>
</comment>
<organism evidence="8 9">
    <name type="scientific">Photobacterium aphoticum</name>
    <dbReference type="NCBI Taxonomy" id="754436"/>
    <lineage>
        <taxon>Bacteria</taxon>
        <taxon>Pseudomonadati</taxon>
        <taxon>Pseudomonadota</taxon>
        <taxon>Gammaproteobacteria</taxon>
        <taxon>Vibrionales</taxon>
        <taxon>Vibrionaceae</taxon>
        <taxon>Photobacterium</taxon>
    </lineage>
</organism>
<evidence type="ECO:0000256" key="2">
    <source>
        <dbReference type="ARBA" id="ARBA00011245"/>
    </source>
</evidence>
<dbReference type="InterPro" id="IPR014025">
    <property type="entry name" value="Glutaredoxin_subgr"/>
</dbReference>
<dbReference type="GO" id="GO:0034599">
    <property type="term" value="P:cellular response to oxidative stress"/>
    <property type="evidence" value="ECO:0007669"/>
    <property type="project" value="TreeGrafter"/>
</dbReference>
<gene>
    <name evidence="8" type="ORF">JCM19237_3476</name>
</gene>
<feature type="domain" description="Glutaredoxin" evidence="7">
    <location>
        <begin position="3"/>
        <end position="69"/>
    </location>
</feature>
<dbReference type="AlphaFoldDB" id="A0A090QS61"/>
<dbReference type="EMBL" id="BBMN01000006">
    <property type="protein sequence ID" value="GAL05093.1"/>
    <property type="molecule type" value="Genomic_DNA"/>
</dbReference>
<comment type="subunit">
    <text evidence="2">Monomer.</text>
</comment>
<dbReference type="InterPro" id="IPR011767">
    <property type="entry name" value="GLR_AS"/>
</dbReference>
<reference evidence="8 9" key="1">
    <citation type="journal article" date="2014" name="Genome Announc.">
        <title>Draft Genome Sequences of Two Vibrionaceae Species, Vibrio ponticus C121 and Photobacterium aphoticum C119, Isolated as Coral Reef Microbiota.</title>
        <authorList>
            <person name="Al-saari N."/>
            <person name="Meirelles P.M."/>
            <person name="Mino S."/>
            <person name="Suda W."/>
            <person name="Oshima K."/>
            <person name="Hattori M."/>
            <person name="Ohkuma M."/>
            <person name="Thompson F.L."/>
            <person name="Gomez-Gil B."/>
            <person name="Sawabe T."/>
            <person name="Sawabe T."/>
        </authorList>
    </citation>
    <scope>NUCLEOTIDE SEQUENCE [LARGE SCALE GENOMIC DNA]</scope>
    <source>
        <strain evidence="8 9">JCM 19237</strain>
    </source>
</reference>
<evidence type="ECO:0000313" key="8">
    <source>
        <dbReference type="EMBL" id="GAL05093.1"/>
    </source>
</evidence>
<dbReference type="Proteomes" id="UP000029227">
    <property type="component" value="Unassembled WGS sequence"/>
</dbReference>
<dbReference type="PANTHER" id="PTHR45694:SF28">
    <property type="entry name" value="GLUTAREDOXIN 1"/>
    <property type="match status" value="1"/>
</dbReference>
<dbReference type="eggNOG" id="COG0695">
    <property type="taxonomic scope" value="Bacteria"/>
</dbReference>
<dbReference type="PROSITE" id="PS51354">
    <property type="entry name" value="GLUTAREDOXIN_2"/>
    <property type="match status" value="1"/>
</dbReference>
<evidence type="ECO:0000256" key="6">
    <source>
        <dbReference type="ARBA" id="ARBA00023284"/>
    </source>
</evidence>
<evidence type="ECO:0000256" key="1">
    <source>
        <dbReference type="ARBA" id="ARBA00007787"/>
    </source>
</evidence>